<name>A0A6J4UWZ7_9BACT</name>
<feature type="transmembrane region" description="Helical" evidence="1">
    <location>
        <begin position="197"/>
        <end position="218"/>
    </location>
</feature>
<reference evidence="2" key="1">
    <citation type="submission" date="2020-02" db="EMBL/GenBank/DDBJ databases">
        <authorList>
            <person name="Meier V. D."/>
        </authorList>
    </citation>
    <scope>NUCLEOTIDE SEQUENCE</scope>
    <source>
        <strain evidence="2">AVDCRST_MAG70</strain>
    </source>
</reference>
<protein>
    <submittedName>
        <fullName evidence="2">Uncharacterized protein</fullName>
    </submittedName>
</protein>
<accession>A0A6J4UWZ7</accession>
<feature type="transmembrane region" description="Helical" evidence="1">
    <location>
        <begin position="157"/>
        <end position="176"/>
    </location>
</feature>
<organism evidence="2">
    <name type="scientific">uncultured Thermomicrobiales bacterium</name>
    <dbReference type="NCBI Taxonomy" id="1645740"/>
    <lineage>
        <taxon>Bacteria</taxon>
        <taxon>Pseudomonadati</taxon>
        <taxon>Thermomicrobiota</taxon>
        <taxon>Thermomicrobia</taxon>
        <taxon>Thermomicrobiales</taxon>
        <taxon>environmental samples</taxon>
    </lineage>
</organism>
<sequence length="227" mass="24212">MNHLAPPLPGERGPARSPLTRHPLVRLVVYYLRSRLLGTAVAIVIASASIGWYLLDQSTDPGITKILLLLAPVGAATAIGISARSPFGETERITSFHLPALRLGHMLALLAVSAAALTWANGTEPDAWTEWVMVRNLAGYAGLSLLTARLFGPSISWLPPVAYAMSTFIAIGGIHFDDMTDTQRRWGWPVLPGDDRVAAWTVATLLAAGLLLVCTGGGRDRVEENGG</sequence>
<feature type="transmembrane region" description="Helical" evidence="1">
    <location>
        <begin position="103"/>
        <end position="120"/>
    </location>
</feature>
<keyword evidence="1" id="KW-1133">Transmembrane helix</keyword>
<evidence type="ECO:0000313" key="2">
    <source>
        <dbReference type="EMBL" id="CAA9562992.1"/>
    </source>
</evidence>
<dbReference type="AlphaFoldDB" id="A0A6J4UWZ7"/>
<keyword evidence="1" id="KW-0812">Transmembrane</keyword>
<dbReference type="EMBL" id="CADCWH010000289">
    <property type="protein sequence ID" value="CAA9562992.1"/>
    <property type="molecule type" value="Genomic_DNA"/>
</dbReference>
<feature type="transmembrane region" description="Helical" evidence="1">
    <location>
        <begin position="66"/>
        <end position="83"/>
    </location>
</feature>
<gene>
    <name evidence="2" type="ORF">AVDCRST_MAG70-1815</name>
</gene>
<evidence type="ECO:0000256" key="1">
    <source>
        <dbReference type="SAM" id="Phobius"/>
    </source>
</evidence>
<keyword evidence="1" id="KW-0472">Membrane</keyword>
<feature type="transmembrane region" description="Helical" evidence="1">
    <location>
        <begin position="36"/>
        <end position="54"/>
    </location>
</feature>
<proteinExistence type="predicted"/>